<dbReference type="Pfam" id="PF09753">
    <property type="entry name" value="Use1"/>
    <property type="match status" value="1"/>
</dbReference>
<evidence type="ECO:0008006" key="13">
    <source>
        <dbReference type="Google" id="ProtNLM"/>
    </source>
</evidence>
<keyword evidence="3" id="KW-0813">Transport</keyword>
<keyword evidence="4 10" id="KW-0812">Transmembrane</keyword>
<evidence type="ECO:0000313" key="11">
    <source>
        <dbReference type="EMBL" id="PIA16452.1"/>
    </source>
</evidence>
<dbReference type="GO" id="GO:0015031">
    <property type="term" value="P:protein transport"/>
    <property type="evidence" value="ECO:0007669"/>
    <property type="project" value="UniProtKB-KW"/>
</dbReference>
<keyword evidence="5" id="KW-0256">Endoplasmic reticulum</keyword>
<keyword evidence="7" id="KW-0653">Protein transport</keyword>
<evidence type="ECO:0000256" key="10">
    <source>
        <dbReference type="SAM" id="Phobius"/>
    </source>
</evidence>
<evidence type="ECO:0000256" key="2">
    <source>
        <dbReference type="ARBA" id="ARBA00007891"/>
    </source>
</evidence>
<keyword evidence="9 10" id="KW-0472">Membrane</keyword>
<proteinExistence type="inferred from homology"/>
<dbReference type="GO" id="GO:0005789">
    <property type="term" value="C:endoplasmic reticulum membrane"/>
    <property type="evidence" value="ECO:0007669"/>
    <property type="project" value="UniProtKB-SubCell"/>
</dbReference>
<organism evidence="11 12">
    <name type="scientific">Coemansia reversa (strain ATCC 12441 / NRRL 1564)</name>
    <dbReference type="NCBI Taxonomy" id="763665"/>
    <lineage>
        <taxon>Eukaryota</taxon>
        <taxon>Fungi</taxon>
        <taxon>Fungi incertae sedis</taxon>
        <taxon>Zoopagomycota</taxon>
        <taxon>Kickxellomycotina</taxon>
        <taxon>Kickxellomycetes</taxon>
        <taxon>Kickxellales</taxon>
        <taxon>Kickxellaceae</taxon>
        <taxon>Coemansia</taxon>
    </lineage>
</organism>
<keyword evidence="6" id="KW-0931">ER-Golgi transport</keyword>
<dbReference type="CDD" id="cd15860">
    <property type="entry name" value="SNARE_USE1"/>
    <property type="match status" value="1"/>
</dbReference>
<evidence type="ECO:0000313" key="12">
    <source>
        <dbReference type="Proteomes" id="UP000242474"/>
    </source>
</evidence>
<evidence type="ECO:0000256" key="3">
    <source>
        <dbReference type="ARBA" id="ARBA00022448"/>
    </source>
</evidence>
<dbReference type="GO" id="GO:0005484">
    <property type="term" value="F:SNAP receptor activity"/>
    <property type="evidence" value="ECO:0007669"/>
    <property type="project" value="TreeGrafter"/>
</dbReference>
<dbReference type="AlphaFoldDB" id="A0A2G5BBT3"/>
<dbReference type="InterPro" id="IPR019150">
    <property type="entry name" value="Vesicle_transport_protein_Use1"/>
</dbReference>
<evidence type="ECO:0000256" key="6">
    <source>
        <dbReference type="ARBA" id="ARBA00022892"/>
    </source>
</evidence>
<accession>A0A2G5BBT3</accession>
<dbReference type="PANTHER" id="PTHR13050">
    <property type="entry name" value="USE1-LIKE PROTEIN"/>
    <property type="match status" value="1"/>
</dbReference>
<evidence type="ECO:0000256" key="9">
    <source>
        <dbReference type="ARBA" id="ARBA00023136"/>
    </source>
</evidence>
<dbReference type="GO" id="GO:0006890">
    <property type="term" value="P:retrograde vesicle-mediated transport, Golgi to endoplasmic reticulum"/>
    <property type="evidence" value="ECO:0007669"/>
    <property type="project" value="TreeGrafter"/>
</dbReference>
<evidence type="ECO:0000256" key="1">
    <source>
        <dbReference type="ARBA" id="ARBA00004163"/>
    </source>
</evidence>
<reference evidence="11 12" key="1">
    <citation type="journal article" date="2015" name="Genome Biol. Evol.">
        <title>Phylogenomic analyses indicate that early fungi evolved digesting cell walls of algal ancestors of land plants.</title>
        <authorList>
            <person name="Chang Y."/>
            <person name="Wang S."/>
            <person name="Sekimoto S."/>
            <person name="Aerts A.L."/>
            <person name="Choi C."/>
            <person name="Clum A."/>
            <person name="LaButti K.M."/>
            <person name="Lindquist E.A."/>
            <person name="Yee Ngan C."/>
            <person name="Ohm R.A."/>
            <person name="Salamov A.A."/>
            <person name="Grigoriev I.V."/>
            <person name="Spatafora J.W."/>
            <person name="Berbee M.L."/>
        </authorList>
    </citation>
    <scope>NUCLEOTIDE SEQUENCE [LARGE SCALE GENOMIC DNA]</scope>
    <source>
        <strain evidence="11 12">NRRL 1564</strain>
    </source>
</reference>
<protein>
    <recommendedName>
        <fullName evidence="13">t-SNARE coiled-coil homology domain-containing protein</fullName>
    </recommendedName>
</protein>
<feature type="transmembrane region" description="Helical" evidence="10">
    <location>
        <begin position="265"/>
        <end position="285"/>
    </location>
</feature>
<sequence length="292" mass="32783">MSTVTQTDDRYIERSITVCEEQLKKRPFTEPLDAYQIQQLTNMEYMLSTSGPQGYDLKRRISAIIDDISPWLARKDELVTKAKDAATYSNNDHVGTVAATTTSEAHGEAAGEYVEQRKDAFADAGMNNNINEKLDDMPEWSAQGRRESLAAKREELLGEAQSLRRRGMSDILTIIVKICRVVPDSVEGVERLLKSQRETHEDLTWELAKMSGVLKANSMAFGSLVEGDKELVEETSEMLGRSASGVGTQGMRLNKYRKRAWGTTGMTWLAVLVVVAVFFMLVLFMRVAPKRY</sequence>
<evidence type="ECO:0000256" key="7">
    <source>
        <dbReference type="ARBA" id="ARBA00022927"/>
    </source>
</evidence>
<dbReference type="Proteomes" id="UP000242474">
    <property type="component" value="Unassembled WGS sequence"/>
</dbReference>
<evidence type="ECO:0000256" key="4">
    <source>
        <dbReference type="ARBA" id="ARBA00022692"/>
    </source>
</evidence>
<evidence type="ECO:0000256" key="5">
    <source>
        <dbReference type="ARBA" id="ARBA00022824"/>
    </source>
</evidence>
<keyword evidence="12" id="KW-1185">Reference proteome</keyword>
<evidence type="ECO:0000256" key="8">
    <source>
        <dbReference type="ARBA" id="ARBA00022989"/>
    </source>
</evidence>
<dbReference type="STRING" id="763665.A0A2G5BBT3"/>
<name>A0A2G5BBT3_COERN</name>
<dbReference type="GO" id="GO:0031201">
    <property type="term" value="C:SNARE complex"/>
    <property type="evidence" value="ECO:0007669"/>
    <property type="project" value="TreeGrafter"/>
</dbReference>
<dbReference type="EMBL" id="KZ303499">
    <property type="protein sequence ID" value="PIA16452.1"/>
    <property type="molecule type" value="Genomic_DNA"/>
</dbReference>
<keyword evidence="8 10" id="KW-1133">Transmembrane helix</keyword>
<comment type="subcellular location">
    <subcellularLocation>
        <location evidence="1">Endoplasmic reticulum membrane</location>
        <topology evidence="1">Single-pass type IV membrane protein</topology>
    </subcellularLocation>
</comment>
<comment type="similarity">
    <text evidence="2">Belongs to the USE1 family.</text>
</comment>
<gene>
    <name evidence="11" type="ORF">COEREDRAFT_86858</name>
</gene>
<dbReference type="PANTHER" id="PTHR13050:SF7">
    <property type="entry name" value="VESICLE TRANSPORT PROTEIN USE1"/>
    <property type="match status" value="1"/>
</dbReference>
<dbReference type="OrthoDB" id="4506189at2759"/>